<dbReference type="InterPro" id="IPR000719">
    <property type="entry name" value="Prot_kinase_dom"/>
</dbReference>
<keyword evidence="11 27" id="KW-0732">Signal</keyword>
<feature type="chain" id="PRO_5010126040" description="Receptor kinase-like protein Xa21" evidence="27">
    <location>
        <begin position="22"/>
        <end position="972"/>
    </location>
</feature>
<dbReference type="GO" id="GO:0004674">
    <property type="term" value="F:protein serine/threonine kinase activity"/>
    <property type="evidence" value="ECO:0007669"/>
    <property type="project" value="UniProtKB-KW"/>
</dbReference>
<dbReference type="SUPFAM" id="SSF52058">
    <property type="entry name" value="L domain-like"/>
    <property type="match status" value="2"/>
</dbReference>
<dbReference type="PANTHER" id="PTHR48053">
    <property type="entry name" value="LEUCINE RICH REPEAT FAMILY PROTEIN, EXPRESSED"/>
    <property type="match status" value="1"/>
</dbReference>
<dbReference type="AlphaFoldDB" id="K3XT40"/>
<dbReference type="SMART" id="SM00369">
    <property type="entry name" value="LRR_TYP"/>
    <property type="match status" value="5"/>
</dbReference>
<dbReference type="Gene3D" id="1.10.510.10">
    <property type="entry name" value="Transferase(Phosphotransferase) domain 1"/>
    <property type="match status" value="1"/>
</dbReference>
<evidence type="ECO:0000256" key="23">
    <source>
        <dbReference type="ARBA" id="ARBA00056628"/>
    </source>
</evidence>
<dbReference type="Proteomes" id="UP000004995">
    <property type="component" value="Unassembled WGS sequence"/>
</dbReference>
<dbReference type="OMA" id="ANEMHNI"/>
<evidence type="ECO:0000256" key="9">
    <source>
        <dbReference type="ARBA" id="ARBA00022679"/>
    </source>
</evidence>
<evidence type="ECO:0000256" key="5">
    <source>
        <dbReference type="ARBA" id="ARBA00022475"/>
    </source>
</evidence>
<dbReference type="PROSITE" id="PS00107">
    <property type="entry name" value="PROTEIN_KINASE_ATP"/>
    <property type="match status" value="1"/>
</dbReference>
<dbReference type="HOGENOM" id="CLU_000288_22_0_1"/>
<evidence type="ECO:0000256" key="7">
    <source>
        <dbReference type="ARBA" id="ARBA00022553"/>
    </source>
</evidence>
<dbReference type="Pfam" id="PF08263">
    <property type="entry name" value="LRRNT_2"/>
    <property type="match status" value="1"/>
</dbReference>
<keyword evidence="30" id="KW-1185">Reference proteome</keyword>
<evidence type="ECO:0000256" key="6">
    <source>
        <dbReference type="ARBA" id="ARBA00022527"/>
    </source>
</evidence>
<dbReference type="InterPro" id="IPR032675">
    <property type="entry name" value="LRR_dom_sf"/>
</dbReference>
<evidence type="ECO:0000256" key="10">
    <source>
        <dbReference type="ARBA" id="ARBA00022692"/>
    </source>
</evidence>
<keyword evidence="14" id="KW-0418">Kinase</keyword>
<dbReference type="PROSITE" id="PS50011">
    <property type="entry name" value="PROTEIN_KINASE_DOM"/>
    <property type="match status" value="1"/>
</dbReference>
<evidence type="ECO:0000256" key="21">
    <source>
        <dbReference type="ARBA" id="ARBA00048679"/>
    </source>
</evidence>
<comment type="function">
    <text evidence="23">The processed protein kinase Xa21 chain released by protein cleavage after X.oryzae pv. oryzae protein Ax21 detection translocates into the nucleus where it can bind and regulate WRKY62, a transcription factor. Confers resistance to the bacterial pathogen X.oryzae pv. oryzae (Xoo).</text>
</comment>
<accession>K3XT40</accession>
<keyword evidence="6" id="KW-0723">Serine/threonine-protein kinase</keyword>
<feature type="domain" description="Protein kinase" evidence="28">
    <location>
        <begin position="660"/>
        <end position="969"/>
    </location>
</feature>
<dbReference type="InParanoid" id="K3XT40"/>
<proteinExistence type="inferred from homology"/>
<dbReference type="Pfam" id="PF00069">
    <property type="entry name" value="Pkinase"/>
    <property type="match status" value="1"/>
</dbReference>
<dbReference type="SMART" id="SM00220">
    <property type="entry name" value="S_TKc"/>
    <property type="match status" value="1"/>
</dbReference>
<feature type="binding site" evidence="25">
    <location>
        <position position="689"/>
    </location>
    <ligand>
        <name>ATP</name>
        <dbReference type="ChEBI" id="CHEBI:30616"/>
    </ligand>
</feature>
<evidence type="ECO:0000313" key="29">
    <source>
        <dbReference type="EnsemblPlants" id="KQL04438"/>
    </source>
</evidence>
<evidence type="ECO:0000256" key="1">
    <source>
        <dbReference type="ARBA" id="ARBA00004162"/>
    </source>
</evidence>
<reference evidence="29" key="2">
    <citation type="submission" date="2018-08" db="UniProtKB">
        <authorList>
            <consortium name="EnsemblPlants"/>
        </authorList>
    </citation>
    <scope>IDENTIFICATION</scope>
    <source>
        <strain evidence="29">Yugu1</strain>
    </source>
</reference>
<reference evidence="30" key="1">
    <citation type="journal article" date="2012" name="Nat. Biotechnol.">
        <title>Reference genome sequence of the model plant Setaria.</title>
        <authorList>
            <person name="Bennetzen J.L."/>
            <person name="Schmutz J."/>
            <person name="Wang H."/>
            <person name="Percifield R."/>
            <person name="Hawkins J."/>
            <person name="Pontaroli A.C."/>
            <person name="Estep M."/>
            <person name="Feng L."/>
            <person name="Vaughn J.N."/>
            <person name="Grimwood J."/>
            <person name="Jenkins J."/>
            <person name="Barry K."/>
            <person name="Lindquist E."/>
            <person name="Hellsten U."/>
            <person name="Deshpande S."/>
            <person name="Wang X."/>
            <person name="Wu X."/>
            <person name="Mitros T."/>
            <person name="Triplett J."/>
            <person name="Yang X."/>
            <person name="Ye C.Y."/>
            <person name="Mauro-Herrera M."/>
            <person name="Wang L."/>
            <person name="Li P."/>
            <person name="Sharma M."/>
            <person name="Sharma R."/>
            <person name="Ronald P.C."/>
            <person name="Panaud O."/>
            <person name="Kellogg E.A."/>
            <person name="Brutnell T.P."/>
            <person name="Doust A.N."/>
            <person name="Tuskan G.A."/>
            <person name="Rokhsar D."/>
            <person name="Devos K.M."/>
        </authorList>
    </citation>
    <scope>NUCLEOTIDE SEQUENCE [LARGE SCALE GENOMIC DNA]</scope>
    <source>
        <strain evidence="30">cv. Yugu1</strain>
    </source>
</reference>
<dbReference type="GO" id="GO:0005789">
    <property type="term" value="C:endoplasmic reticulum membrane"/>
    <property type="evidence" value="ECO:0007669"/>
    <property type="project" value="UniProtKB-SubCell"/>
</dbReference>
<evidence type="ECO:0000256" key="15">
    <source>
        <dbReference type="ARBA" id="ARBA00022840"/>
    </source>
</evidence>
<comment type="subcellular location">
    <subcellularLocation>
        <location evidence="1">Cell membrane</location>
        <topology evidence="1">Single-pass membrane protein</topology>
    </subcellularLocation>
    <subcellularLocation>
        <location evidence="2">Endoplasmic reticulum membrane</location>
        <topology evidence="2">Single-pass membrane protein</topology>
    </subcellularLocation>
</comment>
<sequence length="972" mass="105473">MAIRSTLLLLLLLSAFAFISALAVGEADDDVAALLAFKAAAIGSGDDDPLPSWNGSGVGGICGLEGVSCGRKHRRVVALTLPSYGLAGTLSPAIGNLSFLRALNLSSNWFHGSIPSSIGRLARLQRLDLSYNTLTGELPANLSSCASLLNLRIRSNHLHGRIPAELGHKLTSLKELSLPNNSFLTRTIAGSIANMSSLLLLDLSRNKLEGSIPPELGSMAGLMSLGLFCNEFSGVLPNSLYNLSLLKAFQVGWNMLSGTIPADIGDRFPAIEILHYSDNWFSGTIPPSVSNLSATLTWLLLDVNSFSGYVPPGLGRLQSLTHLCLDVNKLEADDRQGWEFITFLRNCSQLQYLVLSNNSFTGKLPGSITNLSASLQSLYLGGSRISGVIPPNIGNLVGLEILDIGNCFVSGQIPDSIASLGNLKNLYVFDLSKNGLNGSIPREVLKLPALSYYLDLAYNSLSGSLPTEVGGLAYLSILLLSGNQLSGNMPDSIGNCISLEWLMLDQNSFEGGIPQSLKNVKGLYLLDLTMNKLSGNIPDALCSIGMIPSCLQNLTSLNKLDISFNDLHGDVPKGGLCGGIPQLHLAPCSVPVHTIKRKLSKSLMVTLTSISASMFLVLVALIWLIHKKLRKKHESQHTPTTEEQYEKISYHALSNGTNGFSEANLLGQGSYGAVYKCTLHDQDTIVAVKVFNIQQSRSTRSFVAECEALRRVRHRGLIKIITCCSSINHQGMEFKALVFEFMPNGSLNGWLHLESDMHTRTNTLSLEQRLHIAVDIMDALDYLHNYCQPPIIHCDIKPSNILLALDMSARVGDFGISRILPESVSKTLRNLNSTFGVKGSIGYVAPEYGEGSSVSSQGDVFSLGILLLEMFTGRSPVDDMFSGSFVLHNGSFVLHKFSENALPERIWEIVDPTIWMHIDAHNNTTRSGIQNCLVSAIDLGVSCSKKQPRERILMRDAAIKMRAIRDSYLKFA</sequence>
<dbReference type="FunFam" id="1.10.510.10:FF:000358">
    <property type="entry name" value="Putative leucine-rich repeat receptor-like serine/threonine-protein kinase"/>
    <property type="match status" value="1"/>
</dbReference>
<dbReference type="FunFam" id="3.80.10.10:FF:001158">
    <property type="entry name" value="Leucine-rich repeat protein kinase family protein"/>
    <property type="match status" value="1"/>
</dbReference>
<evidence type="ECO:0000256" key="12">
    <source>
        <dbReference type="ARBA" id="ARBA00022737"/>
    </source>
</evidence>
<evidence type="ECO:0000256" key="22">
    <source>
        <dbReference type="ARBA" id="ARBA00054320"/>
    </source>
</evidence>
<evidence type="ECO:0000256" key="11">
    <source>
        <dbReference type="ARBA" id="ARBA00022729"/>
    </source>
</evidence>
<evidence type="ECO:0000256" key="3">
    <source>
        <dbReference type="ARBA" id="ARBA00008684"/>
    </source>
</evidence>
<protein>
    <recommendedName>
        <fullName evidence="24">Receptor kinase-like protein Xa21</fullName>
        <ecNumber evidence="4">2.7.11.1</ecNumber>
    </recommendedName>
</protein>
<evidence type="ECO:0000256" key="14">
    <source>
        <dbReference type="ARBA" id="ARBA00022777"/>
    </source>
</evidence>
<feature type="signal peptide" evidence="27">
    <location>
        <begin position="1"/>
        <end position="21"/>
    </location>
</feature>
<comment type="similarity">
    <text evidence="3">Belongs to the protein kinase superfamily. Ser/Thr protein kinase family.</text>
</comment>
<keyword evidence="12" id="KW-0677">Repeat</keyword>
<dbReference type="InterPro" id="IPR001611">
    <property type="entry name" value="Leu-rich_rpt"/>
</dbReference>
<evidence type="ECO:0000313" key="30">
    <source>
        <dbReference type="Proteomes" id="UP000004995"/>
    </source>
</evidence>
<keyword evidence="13 25" id="KW-0547">Nucleotide-binding</keyword>
<dbReference type="GO" id="GO:0099402">
    <property type="term" value="P:plant organ development"/>
    <property type="evidence" value="ECO:0007669"/>
    <property type="project" value="UniProtKB-ARBA"/>
</dbReference>
<dbReference type="InterPro" id="IPR011009">
    <property type="entry name" value="Kinase-like_dom_sf"/>
</dbReference>
<dbReference type="InterPro" id="IPR013210">
    <property type="entry name" value="LRR_N_plant-typ"/>
</dbReference>
<dbReference type="SUPFAM" id="SSF56112">
    <property type="entry name" value="Protein kinase-like (PK-like)"/>
    <property type="match status" value="1"/>
</dbReference>
<evidence type="ECO:0000256" key="20">
    <source>
        <dbReference type="ARBA" id="ARBA00047899"/>
    </source>
</evidence>
<evidence type="ECO:0000256" key="27">
    <source>
        <dbReference type="SAM" id="SignalP"/>
    </source>
</evidence>
<dbReference type="Gene3D" id="3.30.200.20">
    <property type="entry name" value="Phosphorylase Kinase, domain 1"/>
    <property type="match status" value="1"/>
</dbReference>
<feature type="transmembrane region" description="Helical" evidence="26">
    <location>
        <begin position="603"/>
        <end position="625"/>
    </location>
</feature>
<evidence type="ECO:0000256" key="24">
    <source>
        <dbReference type="ARBA" id="ARBA00072040"/>
    </source>
</evidence>
<keyword evidence="18" id="KW-0675">Receptor</keyword>
<dbReference type="InterPro" id="IPR008271">
    <property type="entry name" value="Ser/Thr_kinase_AS"/>
</dbReference>
<evidence type="ECO:0000259" key="28">
    <source>
        <dbReference type="PROSITE" id="PS50011"/>
    </source>
</evidence>
<dbReference type="GO" id="GO:0009653">
    <property type="term" value="P:anatomical structure morphogenesis"/>
    <property type="evidence" value="ECO:0007669"/>
    <property type="project" value="UniProtKB-ARBA"/>
</dbReference>
<dbReference type="Pfam" id="PF23598">
    <property type="entry name" value="LRR_14"/>
    <property type="match status" value="1"/>
</dbReference>
<evidence type="ECO:0000256" key="19">
    <source>
        <dbReference type="ARBA" id="ARBA00023180"/>
    </source>
</evidence>
<keyword evidence="15 25" id="KW-0067">ATP-binding</keyword>
<evidence type="ECO:0000256" key="18">
    <source>
        <dbReference type="ARBA" id="ARBA00023170"/>
    </source>
</evidence>
<dbReference type="EC" id="2.7.11.1" evidence="4"/>
<dbReference type="Gene3D" id="3.80.10.10">
    <property type="entry name" value="Ribonuclease Inhibitor"/>
    <property type="match status" value="4"/>
</dbReference>
<name>K3XT40_SETIT</name>
<keyword evidence="17 26" id="KW-0472">Membrane</keyword>
<dbReference type="GO" id="GO:0005886">
    <property type="term" value="C:plasma membrane"/>
    <property type="evidence" value="ECO:0007669"/>
    <property type="project" value="UniProtKB-SubCell"/>
</dbReference>
<dbReference type="FunFam" id="3.30.200.20:FF:000432">
    <property type="entry name" value="LRR receptor-like serine/threonine-protein kinase EFR"/>
    <property type="match status" value="1"/>
</dbReference>
<dbReference type="InterPro" id="IPR051716">
    <property type="entry name" value="Plant_RL_S/T_kinase"/>
</dbReference>
<evidence type="ECO:0000256" key="2">
    <source>
        <dbReference type="ARBA" id="ARBA00004389"/>
    </source>
</evidence>
<dbReference type="FunFam" id="3.80.10.10:FF:000095">
    <property type="entry name" value="LRR receptor-like serine/threonine-protein kinase GSO1"/>
    <property type="match status" value="1"/>
</dbReference>
<dbReference type="GO" id="GO:0005524">
    <property type="term" value="F:ATP binding"/>
    <property type="evidence" value="ECO:0007669"/>
    <property type="project" value="UniProtKB-UniRule"/>
</dbReference>
<comment type="function">
    <text evidence="22">Receptor kinase that detects X.oryzae pv. oryzae protein Ax21 to promote innate immunity. Following X.oryzae pv. oryzae protein Ax21 detection, undergoes cleavage, releasing the processed protein kinase Xa21 chain.</text>
</comment>
<comment type="catalytic activity">
    <reaction evidence="21">
        <text>L-seryl-[protein] + ATP = O-phospho-L-seryl-[protein] + ADP + H(+)</text>
        <dbReference type="Rhea" id="RHEA:17989"/>
        <dbReference type="Rhea" id="RHEA-COMP:9863"/>
        <dbReference type="Rhea" id="RHEA-COMP:11604"/>
        <dbReference type="ChEBI" id="CHEBI:15378"/>
        <dbReference type="ChEBI" id="CHEBI:29999"/>
        <dbReference type="ChEBI" id="CHEBI:30616"/>
        <dbReference type="ChEBI" id="CHEBI:83421"/>
        <dbReference type="ChEBI" id="CHEBI:456216"/>
        <dbReference type="EC" id="2.7.11.1"/>
    </reaction>
</comment>
<dbReference type="PANTHER" id="PTHR48053:SF81">
    <property type="entry name" value="PROTEIN KINASE DOMAIN-CONTAINING PROTEIN"/>
    <property type="match status" value="1"/>
</dbReference>
<evidence type="ECO:0000256" key="26">
    <source>
        <dbReference type="SAM" id="Phobius"/>
    </source>
</evidence>
<dbReference type="EMBL" id="AGNK02002869">
    <property type="status" value="NOT_ANNOTATED_CDS"/>
    <property type="molecule type" value="Genomic_DNA"/>
</dbReference>
<dbReference type="FunFam" id="3.80.10.10:FF:000400">
    <property type="entry name" value="Nuclear pore complex protein NUP107"/>
    <property type="match status" value="1"/>
</dbReference>
<evidence type="ECO:0000256" key="16">
    <source>
        <dbReference type="ARBA" id="ARBA00022989"/>
    </source>
</evidence>
<evidence type="ECO:0000256" key="4">
    <source>
        <dbReference type="ARBA" id="ARBA00012513"/>
    </source>
</evidence>
<dbReference type="InterPro" id="IPR017441">
    <property type="entry name" value="Protein_kinase_ATP_BS"/>
</dbReference>
<dbReference type="Gramene" id="KQL04438">
    <property type="protein sequence ID" value="KQL04438"/>
    <property type="gene ID" value="SETIT_005096mg"/>
</dbReference>
<evidence type="ECO:0000256" key="13">
    <source>
        <dbReference type="ARBA" id="ARBA00022741"/>
    </source>
</evidence>
<keyword evidence="7" id="KW-0597">Phosphoprotein</keyword>
<keyword evidence="9" id="KW-0808">Transferase</keyword>
<comment type="catalytic activity">
    <reaction evidence="20">
        <text>L-threonyl-[protein] + ATP = O-phospho-L-threonyl-[protein] + ADP + H(+)</text>
        <dbReference type="Rhea" id="RHEA:46608"/>
        <dbReference type="Rhea" id="RHEA-COMP:11060"/>
        <dbReference type="Rhea" id="RHEA-COMP:11605"/>
        <dbReference type="ChEBI" id="CHEBI:15378"/>
        <dbReference type="ChEBI" id="CHEBI:30013"/>
        <dbReference type="ChEBI" id="CHEBI:30616"/>
        <dbReference type="ChEBI" id="CHEBI:61977"/>
        <dbReference type="ChEBI" id="CHEBI:456216"/>
        <dbReference type="EC" id="2.7.11.1"/>
    </reaction>
</comment>
<evidence type="ECO:0000256" key="17">
    <source>
        <dbReference type="ARBA" id="ARBA00023136"/>
    </source>
</evidence>
<keyword evidence="5" id="KW-1003">Cell membrane</keyword>
<dbReference type="InterPro" id="IPR003591">
    <property type="entry name" value="Leu-rich_rpt_typical-subtyp"/>
</dbReference>
<dbReference type="InterPro" id="IPR055414">
    <property type="entry name" value="LRR_R13L4/SHOC2-like"/>
</dbReference>
<keyword evidence="8" id="KW-0433">Leucine-rich repeat</keyword>
<evidence type="ECO:0000256" key="25">
    <source>
        <dbReference type="PROSITE-ProRule" id="PRU10141"/>
    </source>
</evidence>
<dbReference type="eggNOG" id="ENOG502QPYS">
    <property type="taxonomic scope" value="Eukaryota"/>
</dbReference>
<organism evidence="29 30">
    <name type="scientific">Setaria italica</name>
    <name type="common">Foxtail millet</name>
    <name type="synonym">Panicum italicum</name>
    <dbReference type="NCBI Taxonomy" id="4555"/>
    <lineage>
        <taxon>Eukaryota</taxon>
        <taxon>Viridiplantae</taxon>
        <taxon>Streptophyta</taxon>
        <taxon>Embryophyta</taxon>
        <taxon>Tracheophyta</taxon>
        <taxon>Spermatophyta</taxon>
        <taxon>Magnoliopsida</taxon>
        <taxon>Liliopsida</taxon>
        <taxon>Poales</taxon>
        <taxon>Poaceae</taxon>
        <taxon>PACMAD clade</taxon>
        <taxon>Panicoideae</taxon>
        <taxon>Panicodae</taxon>
        <taxon>Paniceae</taxon>
        <taxon>Cenchrinae</taxon>
        <taxon>Setaria</taxon>
    </lineage>
</organism>
<keyword evidence="16 26" id="KW-1133">Transmembrane helix</keyword>
<evidence type="ECO:0000256" key="8">
    <source>
        <dbReference type="ARBA" id="ARBA00022614"/>
    </source>
</evidence>
<dbReference type="EnsemblPlants" id="KQL04438">
    <property type="protein sequence ID" value="KQL04438"/>
    <property type="gene ID" value="SETIT_005096mg"/>
</dbReference>
<keyword evidence="10 26" id="KW-0812">Transmembrane</keyword>
<dbReference type="PROSITE" id="PS00108">
    <property type="entry name" value="PROTEIN_KINASE_ST"/>
    <property type="match status" value="1"/>
</dbReference>
<keyword evidence="19" id="KW-0325">Glycoprotein</keyword>
<dbReference type="Pfam" id="PF00560">
    <property type="entry name" value="LRR_1"/>
    <property type="match status" value="5"/>
</dbReference>